<proteinExistence type="inferred from homology"/>
<evidence type="ECO:0000256" key="7">
    <source>
        <dbReference type="ARBA" id="ARBA00023264"/>
    </source>
</evidence>
<dbReference type="SUPFAM" id="SSF53659">
    <property type="entry name" value="Isocitrate/Isopropylmalate dehydrogenase-like"/>
    <property type="match status" value="1"/>
</dbReference>
<organism evidence="11">
    <name type="scientific">uncultured Alphaproteobacteria bacterium</name>
    <dbReference type="NCBI Taxonomy" id="91750"/>
    <lineage>
        <taxon>Bacteria</taxon>
        <taxon>Pseudomonadati</taxon>
        <taxon>Pseudomonadota</taxon>
        <taxon>Alphaproteobacteria</taxon>
        <taxon>environmental samples</taxon>
    </lineage>
</organism>
<comment type="similarity">
    <text evidence="10">Belongs to the PlsX family.</text>
</comment>
<evidence type="ECO:0000256" key="5">
    <source>
        <dbReference type="ARBA" id="ARBA00023098"/>
    </source>
</evidence>
<evidence type="ECO:0000256" key="1">
    <source>
        <dbReference type="ARBA" id="ARBA00001232"/>
    </source>
</evidence>
<dbReference type="Pfam" id="PF02504">
    <property type="entry name" value="FA_synthesis"/>
    <property type="match status" value="1"/>
</dbReference>
<dbReference type="PANTHER" id="PTHR30100:SF1">
    <property type="entry name" value="PHOSPHATE ACYLTRANSFERASE"/>
    <property type="match status" value="1"/>
</dbReference>
<dbReference type="InterPro" id="IPR003664">
    <property type="entry name" value="FA_synthesis"/>
</dbReference>
<evidence type="ECO:0000256" key="10">
    <source>
        <dbReference type="HAMAP-Rule" id="MF_00019"/>
    </source>
</evidence>
<evidence type="ECO:0000256" key="4">
    <source>
        <dbReference type="ARBA" id="ARBA00022679"/>
    </source>
</evidence>
<dbReference type="PIRSF" id="PIRSF002465">
    <property type="entry name" value="Phsphlp_syn_PlsX"/>
    <property type="match status" value="1"/>
</dbReference>
<keyword evidence="7 10" id="KW-1208">Phospholipid metabolism</keyword>
<comment type="subcellular location">
    <subcellularLocation>
        <location evidence="10">Cytoplasm</location>
    </subcellularLocation>
    <text evidence="10">Associated with the membrane possibly through PlsY.</text>
</comment>
<comment type="function">
    <text evidence="10">Catalyzes the reversible formation of acyl-phosphate (acyl-PO(4)) from acyl-[acyl-carrier-protein] (acyl-ACP). This enzyme utilizes acyl-ACP as fatty acyl donor, but not acyl-CoA.</text>
</comment>
<dbReference type="EC" id="2.3.1.274" evidence="8 10"/>
<keyword evidence="4 10" id="KW-0808">Transferase</keyword>
<keyword evidence="2 10" id="KW-0963">Cytoplasm</keyword>
<comment type="subunit">
    <text evidence="9 10">Homodimer. Probably interacts with PlsY.</text>
</comment>
<reference evidence="11" key="1">
    <citation type="submission" date="2016-04" db="EMBL/GenBank/DDBJ databases">
        <authorList>
            <person name="Evans L.H."/>
            <person name="Alamgir A."/>
            <person name="Owens N."/>
            <person name="Weber N.D."/>
            <person name="Virtaneva K."/>
            <person name="Barbian K."/>
            <person name="Babar A."/>
            <person name="Rosenke K."/>
        </authorList>
    </citation>
    <scope>NUCLEOTIDE SEQUENCE</scope>
    <source>
        <strain evidence="11">86</strain>
    </source>
</reference>
<dbReference type="PANTHER" id="PTHR30100">
    <property type="entry name" value="FATTY ACID/PHOSPHOLIPID SYNTHESIS PROTEIN PLSX"/>
    <property type="match status" value="1"/>
</dbReference>
<comment type="pathway">
    <text evidence="10">Lipid metabolism; phospholipid metabolism.</text>
</comment>
<evidence type="ECO:0000256" key="8">
    <source>
        <dbReference type="ARBA" id="ARBA00024069"/>
    </source>
</evidence>
<dbReference type="GO" id="GO:0043811">
    <property type="term" value="F:phosphate:acyl-[acyl carrier protein] acyltransferase activity"/>
    <property type="evidence" value="ECO:0007669"/>
    <property type="project" value="UniProtKB-UniRule"/>
</dbReference>
<evidence type="ECO:0000313" key="11">
    <source>
        <dbReference type="EMBL" id="SBV94750.1"/>
    </source>
</evidence>
<dbReference type="GO" id="GO:0005737">
    <property type="term" value="C:cytoplasm"/>
    <property type="evidence" value="ECO:0007669"/>
    <property type="project" value="UniProtKB-SubCell"/>
</dbReference>
<dbReference type="InterPro" id="IPR012281">
    <property type="entry name" value="Phospholipid_synth_PlsX-like"/>
</dbReference>
<comment type="catalytic activity">
    <reaction evidence="1 10">
        <text>a fatty acyl-[ACP] + phosphate = an acyl phosphate + holo-[ACP]</text>
        <dbReference type="Rhea" id="RHEA:42292"/>
        <dbReference type="Rhea" id="RHEA-COMP:9685"/>
        <dbReference type="Rhea" id="RHEA-COMP:14125"/>
        <dbReference type="ChEBI" id="CHEBI:43474"/>
        <dbReference type="ChEBI" id="CHEBI:59918"/>
        <dbReference type="ChEBI" id="CHEBI:64479"/>
        <dbReference type="ChEBI" id="CHEBI:138651"/>
        <dbReference type="EC" id="2.3.1.274"/>
    </reaction>
</comment>
<protein>
    <recommendedName>
        <fullName evidence="8 10">Phosphate acyltransferase</fullName>
        <ecNumber evidence="8 10">2.3.1.274</ecNumber>
    </recommendedName>
    <alternativeName>
        <fullName evidence="10">Acyl-ACP phosphotransacylase</fullName>
    </alternativeName>
    <alternativeName>
        <fullName evidence="10">Acyl-[acyl-carrier-protein]--phosphate acyltransferase</fullName>
    </alternativeName>
    <alternativeName>
        <fullName evidence="10">Phosphate-acyl-ACP acyltransferase</fullName>
    </alternativeName>
</protein>
<dbReference type="GO" id="GO:0008654">
    <property type="term" value="P:phospholipid biosynthetic process"/>
    <property type="evidence" value="ECO:0007669"/>
    <property type="project" value="UniProtKB-KW"/>
</dbReference>
<dbReference type="UniPathway" id="UPA00085"/>
<evidence type="ECO:0000256" key="6">
    <source>
        <dbReference type="ARBA" id="ARBA00023209"/>
    </source>
</evidence>
<dbReference type="HAMAP" id="MF_00019">
    <property type="entry name" value="PlsX"/>
    <property type="match status" value="1"/>
</dbReference>
<accession>A0A212J5M8</accession>
<sequence>MISVSKGARPVAKSITLALDGMGGDDAPDIVLDGISLARRRHPDVRYLLYGDEAVLGSLLEKRYKPLRDIVTLCHAPDVVTNNDKPSVALRNGRNSSMALAIRAVKERQADGVVSAGNTGALMAMAKLALRTLPGIDRPAIAALMPTQRGESVVLDLGANTECNANNLVEFALMGTLFARSLLDLDSPTVGLLNIGEEEQKGRNEVKEAAAILRETTGVVNFAGFVEGDDIGVGTVDVVVTDGFTGNVALKTMEGTAKVMSRFLKEAFRSSLLAQIGYLLARPAMNRVRHRTDPRRYNGAMFLGLNGIVVKSHGGTDGLGFANAIGVAVDMVRHGFNERINTELKKLNSQSVTAEVHAI</sequence>
<dbReference type="EMBL" id="FLUO01000001">
    <property type="protein sequence ID" value="SBV94750.1"/>
    <property type="molecule type" value="Genomic_DNA"/>
</dbReference>
<dbReference type="GO" id="GO:0006633">
    <property type="term" value="P:fatty acid biosynthetic process"/>
    <property type="evidence" value="ECO:0007669"/>
    <property type="project" value="UniProtKB-UniRule"/>
</dbReference>
<keyword evidence="5 10" id="KW-0443">Lipid metabolism</keyword>
<gene>
    <name evidence="10 11" type="primary">plsX</name>
    <name evidence="11" type="ORF">KL86APRO_10549</name>
</gene>
<dbReference type="NCBIfam" id="TIGR00182">
    <property type="entry name" value="plsX"/>
    <property type="match status" value="1"/>
</dbReference>
<name>A0A212J5M8_9PROT</name>
<evidence type="ECO:0000256" key="9">
    <source>
        <dbReference type="ARBA" id="ARBA00046608"/>
    </source>
</evidence>
<dbReference type="Gene3D" id="3.40.718.10">
    <property type="entry name" value="Isopropylmalate Dehydrogenase"/>
    <property type="match status" value="1"/>
</dbReference>
<keyword evidence="3 10" id="KW-0444">Lipid biosynthesis</keyword>
<dbReference type="AlphaFoldDB" id="A0A212J5M8"/>
<keyword evidence="6 10" id="KW-0594">Phospholipid biosynthesis</keyword>
<evidence type="ECO:0000256" key="2">
    <source>
        <dbReference type="ARBA" id="ARBA00022490"/>
    </source>
</evidence>
<evidence type="ECO:0000256" key="3">
    <source>
        <dbReference type="ARBA" id="ARBA00022516"/>
    </source>
</evidence>